<feature type="chain" id="PRO_5007449470" evidence="7">
    <location>
        <begin position="24"/>
        <end position="500"/>
    </location>
</feature>
<keyword evidence="6" id="KW-0482">Metalloprotease</keyword>
<feature type="signal peptide" evidence="7">
    <location>
        <begin position="1"/>
        <end position="23"/>
    </location>
</feature>
<dbReference type="CDD" id="cd07333">
    <property type="entry name" value="M48C_bepA_like"/>
    <property type="match status" value="1"/>
</dbReference>
<dbReference type="GO" id="GO:0046872">
    <property type="term" value="F:metal ion binding"/>
    <property type="evidence" value="ECO:0007669"/>
    <property type="project" value="UniProtKB-KW"/>
</dbReference>
<keyword evidence="7" id="KW-0732">Signal</keyword>
<proteinExistence type="predicted"/>
<comment type="cofactor">
    <cofactor evidence="1">
        <name>Zn(2+)</name>
        <dbReference type="ChEBI" id="CHEBI:29105"/>
    </cofactor>
</comment>
<dbReference type="PATRIC" id="fig|94132.3.peg.1318"/>
<dbReference type="InterPro" id="IPR051156">
    <property type="entry name" value="Mito/Outer_Membr_Metalloprot"/>
</dbReference>
<evidence type="ECO:0000256" key="4">
    <source>
        <dbReference type="ARBA" id="ARBA00022801"/>
    </source>
</evidence>
<dbReference type="GO" id="GO:0016020">
    <property type="term" value="C:membrane"/>
    <property type="evidence" value="ECO:0007669"/>
    <property type="project" value="TreeGrafter"/>
</dbReference>
<evidence type="ECO:0000259" key="8">
    <source>
        <dbReference type="Pfam" id="PF01435"/>
    </source>
</evidence>
<dbReference type="PROSITE" id="PS51257">
    <property type="entry name" value="PROKAR_LIPOPROTEIN"/>
    <property type="match status" value="1"/>
</dbReference>
<sequence length="500" mass="53258">MSMHPFRPLLLAALLLSACVSQVVNPVTGRTELSAMDEAAEIQEGAKAHQDVMKEYRAYADPGLQAYVNEVGQKLARQSHRANLKWTFTVLDSPEINAFALPGGYVYVTRGIMAYLDSEAELAGVMGHEIGHVTARHGAQRATRQQTAGIGVLAATVLGAVLEAGGVGGATGLASQVSQTAAAGYIASYSRDQESQADELGAEYLTRNRYNPQNMVEVIQVLKSQEQFAADMAKAEGRRVPSASNWLSSHPANDKRLADIKAFAAKYKSQEGYADDGRARYLQAIAGMAFGDSPEQGLVRGRNFYHEGLGIALTAPQGWQIQNAPEAIALVNAAGDAGLVVRLVPPKAGNTHEEVIRNVLKPLDGRIDRRTIHGLAATHFSGTVRNQQGQTGQVALTLVSGPAGRTYWLQQAASNADARQRAQAGLMEAESSFRPMSPADRAAARPWSVQAVPYPRGGFGELAKSTPLPAERAEAQLKLMNGVYGGGADPKPGQAVKVVK</sequence>
<accession>A0A127JRH8</accession>
<name>A0A127JRH8_9BURK</name>
<protein>
    <submittedName>
        <fullName evidence="9">Peptidase</fullName>
    </submittedName>
</protein>
<dbReference type="GO" id="GO:0004222">
    <property type="term" value="F:metalloendopeptidase activity"/>
    <property type="evidence" value="ECO:0007669"/>
    <property type="project" value="InterPro"/>
</dbReference>
<feature type="domain" description="Peptidase M48" evidence="8">
    <location>
        <begin position="65"/>
        <end position="262"/>
    </location>
</feature>
<dbReference type="InterPro" id="IPR001915">
    <property type="entry name" value="Peptidase_M48"/>
</dbReference>
<evidence type="ECO:0000256" key="3">
    <source>
        <dbReference type="ARBA" id="ARBA00022723"/>
    </source>
</evidence>
<dbReference type="AlphaFoldDB" id="A0A127JRH8"/>
<dbReference type="GO" id="GO:0051603">
    <property type="term" value="P:proteolysis involved in protein catabolic process"/>
    <property type="evidence" value="ECO:0007669"/>
    <property type="project" value="TreeGrafter"/>
</dbReference>
<evidence type="ECO:0000313" key="9">
    <source>
        <dbReference type="EMBL" id="AMO22598.1"/>
    </source>
</evidence>
<dbReference type="PANTHER" id="PTHR22726">
    <property type="entry name" value="METALLOENDOPEPTIDASE OMA1"/>
    <property type="match status" value="1"/>
</dbReference>
<evidence type="ECO:0000313" key="10">
    <source>
        <dbReference type="Proteomes" id="UP000070433"/>
    </source>
</evidence>
<dbReference type="Gene3D" id="3.30.2010.10">
    <property type="entry name" value="Metalloproteases ('zincins'), catalytic domain"/>
    <property type="match status" value="1"/>
</dbReference>
<dbReference type="Proteomes" id="UP000070433">
    <property type="component" value="Chromosome"/>
</dbReference>
<keyword evidence="3" id="KW-0479">Metal-binding</keyword>
<evidence type="ECO:0000256" key="5">
    <source>
        <dbReference type="ARBA" id="ARBA00022833"/>
    </source>
</evidence>
<gene>
    <name evidence="9" type="ORF">UC35_06490</name>
</gene>
<reference evidence="9 10" key="1">
    <citation type="journal article" date="2014" name="Int. J. Syst. Evol. Microbiol.">
        <title>Ramlibacter solisilvae sp. nov., isolated from forest soil, and emended description of the genus Ramlibacter.</title>
        <authorList>
            <person name="Lee H.J."/>
            <person name="Lee S.H."/>
            <person name="Lee S.S."/>
            <person name="Lee J.S."/>
            <person name="Kim Y."/>
            <person name="Kim S.C."/>
            <person name="Jeon C.O."/>
        </authorList>
    </citation>
    <scope>NUCLEOTIDE SEQUENCE [LARGE SCALE GENOMIC DNA]</scope>
    <source>
        <strain evidence="9 10">5-10</strain>
    </source>
</reference>
<evidence type="ECO:0000256" key="7">
    <source>
        <dbReference type="SAM" id="SignalP"/>
    </source>
</evidence>
<dbReference type="Pfam" id="PF01435">
    <property type="entry name" value="Peptidase_M48"/>
    <property type="match status" value="1"/>
</dbReference>
<evidence type="ECO:0000256" key="1">
    <source>
        <dbReference type="ARBA" id="ARBA00001947"/>
    </source>
</evidence>
<dbReference type="OrthoDB" id="9810445at2"/>
<keyword evidence="2" id="KW-0645">Protease</keyword>
<dbReference type="EMBL" id="CP010951">
    <property type="protein sequence ID" value="AMO22598.1"/>
    <property type="molecule type" value="Genomic_DNA"/>
</dbReference>
<organism evidence="9 10">
    <name type="scientific">Ramlibacter tataouinensis</name>
    <dbReference type="NCBI Taxonomy" id="94132"/>
    <lineage>
        <taxon>Bacteria</taxon>
        <taxon>Pseudomonadati</taxon>
        <taxon>Pseudomonadota</taxon>
        <taxon>Betaproteobacteria</taxon>
        <taxon>Burkholderiales</taxon>
        <taxon>Comamonadaceae</taxon>
        <taxon>Ramlibacter</taxon>
    </lineage>
</organism>
<keyword evidence="5" id="KW-0862">Zinc</keyword>
<evidence type="ECO:0000256" key="6">
    <source>
        <dbReference type="ARBA" id="ARBA00023049"/>
    </source>
</evidence>
<evidence type="ECO:0000256" key="2">
    <source>
        <dbReference type="ARBA" id="ARBA00022670"/>
    </source>
</evidence>
<keyword evidence="4" id="KW-0378">Hydrolase</keyword>
<keyword evidence="10" id="KW-1185">Reference proteome</keyword>
<dbReference type="PANTHER" id="PTHR22726:SF24">
    <property type="entry name" value="M48 FAMILY METALLOPEPTIDASE"/>
    <property type="match status" value="1"/>
</dbReference>